<protein>
    <recommendedName>
        <fullName evidence="4">WD40 repeat domain-containing protein</fullName>
    </recommendedName>
</protein>
<dbReference type="Pfam" id="PF00400">
    <property type="entry name" value="WD40"/>
    <property type="match status" value="1"/>
</dbReference>
<dbReference type="SMART" id="SM00320">
    <property type="entry name" value="WD40"/>
    <property type="match status" value="5"/>
</dbReference>
<dbReference type="SUPFAM" id="SSF50998">
    <property type="entry name" value="Quinoprotein alcohol dehydrogenase-like"/>
    <property type="match status" value="1"/>
</dbReference>
<gene>
    <name evidence="2" type="ORF">L2725_07500</name>
</gene>
<dbReference type="InterPro" id="IPR011047">
    <property type="entry name" value="Quinoprotein_ADH-like_sf"/>
</dbReference>
<evidence type="ECO:0008006" key="4">
    <source>
        <dbReference type="Google" id="ProtNLM"/>
    </source>
</evidence>
<name>A0ABT0N5C5_9GAMM</name>
<keyword evidence="3" id="KW-1185">Reference proteome</keyword>
<dbReference type="PANTHER" id="PTHR44675">
    <property type="entry name" value="PAK1 INTERACTING PROTEIN 1"/>
    <property type="match status" value="1"/>
</dbReference>
<dbReference type="PROSITE" id="PS50294">
    <property type="entry name" value="WD_REPEATS_REGION"/>
    <property type="match status" value="1"/>
</dbReference>
<sequence>MQKLVLLLLSFSLLQACQPKPEEVVELTQEPLYAASLTRNAEGVLLSMASSGLVYWDITSQSPMYQWRHGDDSSNIIATAVSANSQFAVSLSRDSVALWSIADGQSRGWWSLPASGQSVAVADNGALLVGLTDGSVLSLAANQDKLIKYLGHTEKVNSVAISANGSLALSGGNDNMVHLWNPSSGQPEQSWQLNSRVVKVALSDDGLLAFASDSTNDARIWDAVDGELKSKLNIKVRQKTFSDARFVKANRALLTGTPAREVILWRTDSGKKLGNWQVAVTKKGQINSAVVYSVAIKGINQVVSVSSNGLLEAWDMTSTTR</sequence>
<dbReference type="PROSITE" id="PS51257">
    <property type="entry name" value="PROKAR_LIPOPROTEIN"/>
    <property type="match status" value="1"/>
</dbReference>
<dbReference type="InterPro" id="IPR015943">
    <property type="entry name" value="WD40/YVTN_repeat-like_dom_sf"/>
</dbReference>
<reference evidence="2 3" key="1">
    <citation type="submission" date="2022-01" db="EMBL/GenBank/DDBJ databases">
        <title>Whole genome-based taxonomy of the Shewanellaceae.</title>
        <authorList>
            <person name="Martin-Rodriguez A.J."/>
        </authorList>
    </citation>
    <scope>NUCLEOTIDE SEQUENCE [LARGE SCALE GENOMIC DNA]</scope>
    <source>
        <strain evidence="2 3">DSM 21332</strain>
    </source>
</reference>
<dbReference type="RefSeq" id="WP_249248364.1">
    <property type="nucleotide sequence ID" value="NZ_JAKIKT010000002.1"/>
</dbReference>
<feature type="repeat" description="WD" evidence="1">
    <location>
        <begin position="149"/>
        <end position="190"/>
    </location>
</feature>
<evidence type="ECO:0000256" key="1">
    <source>
        <dbReference type="PROSITE-ProRule" id="PRU00221"/>
    </source>
</evidence>
<dbReference type="PANTHER" id="PTHR44675:SF1">
    <property type="entry name" value="P21-ACTIVATED PROTEIN KINASE-INTERACTING PROTEIN 1"/>
    <property type="match status" value="1"/>
</dbReference>
<dbReference type="InterPro" id="IPR051959">
    <property type="entry name" value="PAK1-Kinase_Regulator"/>
</dbReference>
<dbReference type="EMBL" id="JAKIKT010000002">
    <property type="protein sequence ID" value="MCL2913634.1"/>
    <property type="molecule type" value="Genomic_DNA"/>
</dbReference>
<dbReference type="InterPro" id="IPR001680">
    <property type="entry name" value="WD40_rpt"/>
</dbReference>
<organism evidence="2 3">
    <name type="scientific">Shewanella corallii</name>
    <dbReference type="NCBI Taxonomy" id="560080"/>
    <lineage>
        <taxon>Bacteria</taxon>
        <taxon>Pseudomonadati</taxon>
        <taxon>Pseudomonadota</taxon>
        <taxon>Gammaproteobacteria</taxon>
        <taxon>Alteromonadales</taxon>
        <taxon>Shewanellaceae</taxon>
        <taxon>Shewanella</taxon>
    </lineage>
</organism>
<dbReference type="PROSITE" id="PS50082">
    <property type="entry name" value="WD_REPEATS_2"/>
    <property type="match status" value="1"/>
</dbReference>
<keyword evidence="1" id="KW-0853">WD repeat</keyword>
<proteinExistence type="predicted"/>
<accession>A0ABT0N5C5</accession>
<dbReference type="Proteomes" id="UP001202831">
    <property type="component" value="Unassembled WGS sequence"/>
</dbReference>
<comment type="caution">
    <text evidence="2">The sequence shown here is derived from an EMBL/GenBank/DDBJ whole genome shotgun (WGS) entry which is preliminary data.</text>
</comment>
<evidence type="ECO:0000313" key="3">
    <source>
        <dbReference type="Proteomes" id="UP001202831"/>
    </source>
</evidence>
<evidence type="ECO:0000313" key="2">
    <source>
        <dbReference type="EMBL" id="MCL2913634.1"/>
    </source>
</evidence>
<dbReference type="Gene3D" id="2.130.10.10">
    <property type="entry name" value="YVTN repeat-like/Quinoprotein amine dehydrogenase"/>
    <property type="match status" value="1"/>
</dbReference>